<sequence>MSDSQKRWDEMMAKIEKEYAEEYGLNTDKTMAELLNEFQYLFNGIKDKEESPRKNFFSKMRFSEIEKRIFTWPTLCVHY</sequence>
<dbReference type="Proteomes" id="UP000637074">
    <property type="component" value="Unassembled WGS sequence"/>
</dbReference>
<dbReference type="RefSeq" id="WP_191274655.1">
    <property type="nucleotide sequence ID" value="NZ_BNDS01000015.1"/>
</dbReference>
<keyword evidence="2" id="KW-1185">Reference proteome</keyword>
<name>A0ABQ3N4X2_9BACI</name>
<protein>
    <submittedName>
        <fullName evidence="1">Uncharacterized protein</fullName>
    </submittedName>
</protein>
<reference evidence="1 2" key="1">
    <citation type="journal article" date="2022" name="Int. J. Syst. Evol. Microbiol.">
        <title>Neobacillus kokaensis sp. nov., isolated from soil.</title>
        <authorList>
            <person name="Yuki K."/>
            <person name="Matsubara H."/>
            <person name="Yamaguchi S."/>
        </authorList>
    </citation>
    <scope>NUCLEOTIDE SEQUENCE [LARGE SCALE GENOMIC DNA]</scope>
    <source>
        <strain evidence="1 2">LOB 377</strain>
    </source>
</reference>
<accession>A0ABQ3N4X2</accession>
<evidence type="ECO:0000313" key="1">
    <source>
        <dbReference type="EMBL" id="GHH99752.1"/>
    </source>
</evidence>
<evidence type="ECO:0000313" key="2">
    <source>
        <dbReference type="Proteomes" id="UP000637074"/>
    </source>
</evidence>
<comment type="caution">
    <text evidence="1">The sequence shown here is derived from an EMBL/GenBank/DDBJ whole genome shotgun (WGS) entry which is preliminary data.</text>
</comment>
<gene>
    <name evidence="1" type="ORF">AM1BK_32950</name>
</gene>
<dbReference type="EMBL" id="BNDS01000015">
    <property type="protein sequence ID" value="GHH99752.1"/>
    <property type="molecule type" value="Genomic_DNA"/>
</dbReference>
<organism evidence="1 2">
    <name type="scientific">Neobacillus kokaensis</name>
    <dbReference type="NCBI Taxonomy" id="2759023"/>
    <lineage>
        <taxon>Bacteria</taxon>
        <taxon>Bacillati</taxon>
        <taxon>Bacillota</taxon>
        <taxon>Bacilli</taxon>
        <taxon>Bacillales</taxon>
        <taxon>Bacillaceae</taxon>
        <taxon>Neobacillus</taxon>
    </lineage>
</organism>
<proteinExistence type="predicted"/>